<feature type="compositionally biased region" description="Basic residues" evidence="1">
    <location>
        <begin position="1"/>
        <end position="16"/>
    </location>
</feature>
<sequence length="59" mass="6666">MLRSKRSMSRKAKRRLPTSSGLLRATSSKIPMPTTETIFQSLLESKCTKAFGLLLFCYP</sequence>
<evidence type="ECO:0000256" key="1">
    <source>
        <dbReference type="SAM" id="MobiDB-lite"/>
    </source>
</evidence>
<comment type="caution">
    <text evidence="2">The sequence shown here is derived from an EMBL/GenBank/DDBJ whole genome shotgun (WGS) entry which is preliminary data.</text>
</comment>
<dbReference type="EMBL" id="JXTC01000108">
    <property type="protein sequence ID" value="PON88209.1"/>
    <property type="molecule type" value="Genomic_DNA"/>
</dbReference>
<reference evidence="3" key="1">
    <citation type="submission" date="2016-06" db="EMBL/GenBank/DDBJ databases">
        <title>Parallel loss of symbiosis genes in relatives of nitrogen-fixing non-legume Parasponia.</title>
        <authorList>
            <person name="Van Velzen R."/>
            <person name="Holmer R."/>
            <person name="Bu F."/>
            <person name="Rutten L."/>
            <person name="Van Zeijl A."/>
            <person name="Liu W."/>
            <person name="Santuari L."/>
            <person name="Cao Q."/>
            <person name="Sharma T."/>
            <person name="Shen D."/>
            <person name="Roswanjaya Y."/>
            <person name="Wardhani T."/>
            <person name="Kalhor M.S."/>
            <person name="Jansen J."/>
            <person name="Van den Hoogen J."/>
            <person name="Gungor B."/>
            <person name="Hartog M."/>
            <person name="Hontelez J."/>
            <person name="Verver J."/>
            <person name="Yang W.-C."/>
            <person name="Schijlen E."/>
            <person name="Repin R."/>
            <person name="Schilthuizen M."/>
            <person name="Schranz E."/>
            <person name="Heidstra R."/>
            <person name="Miyata K."/>
            <person name="Fedorova E."/>
            <person name="Kohlen W."/>
            <person name="Bisseling T."/>
            <person name="Smit S."/>
            <person name="Geurts R."/>
        </authorList>
    </citation>
    <scope>NUCLEOTIDE SEQUENCE [LARGE SCALE GENOMIC DNA]</scope>
    <source>
        <strain evidence="3">cv. RG33-2</strain>
    </source>
</reference>
<proteinExistence type="predicted"/>
<accession>A0A2P5ERM8</accession>
<organism evidence="2 3">
    <name type="scientific">Trema orientale</name>
    <name type="common">Charcoal tree</name>
    <name type="synonym">Celtis orientalis</name>
    <dbReference type="NCBI Taxonomy" id="63057"/>
    <lineage>
        <taxon>Eukaryota</taxon>
        <taxon>Viridiplantae</taxon>
        <taxon>Streptophyta</taxon>
        <taxon>Embryophyta</taxon>
        <taxon>Tracheophyta</taxon>
        <taxon>Spermatophyta</taxon>
        <taxon>Magnoliopsida</taxon>
        <taxon>eudicotyledons</taxon>
        <taxon>Gunneridae</taxon>
        <taxon>Pentapetalae</taxon>
        <taxon>rosids</taxon>
        <taxon>fabids</taxon>
        <taxon>Rosales</taxon>
        <taxon>Cannabaceae</taxon>
        <taxon>Trema</taxon>
    </lineage>
</organism>
<keyword evidence="3" id="KW-1185">Reference proteome</keyword>
<dbReference type="AlphaFoldDB" id="A0A2P5ERM8"/>
<feature type="region of interest" description="Disordered" evidence="1">
    <location>
        <begin position="1"/>
        <end position="27"/>
    </location>
</feature>
<dbReference type="Proteomes" id="UP000237000">
    <property type="component" value="Unassembled WGS sequence"/>
</dbReference>
<dbReference type="InParanoid" id="A0A2P5ERM8"/>
<evidence type="ECO:0000313" key="2">
    <source>
        <dbReference type="EMBL" id="PON88209.1"/>
    </source>
</evidence>
<gene>
    <name evidence="2" type="ORF">TorRG33x02_160380</name>
</gene>
<name>A0A2P5ERM8_TREOI</name>
<evidence type="ECO:0000313" key="3">
    <source>
        <dbReference type="Proteomes" id="UP000237000"/>
    </source>
</evidence>
<protein>
    <submittedName>
        <fullName evidence="2">Uncharacterized protein</fullName>
    </submittedName>
</protein>
<feature type="compositionally biased region" description="Polar residues" evidence="1">
    <location>
        <begin position="17"/>
        <end position="27"/>
    </location>
</feature>